<comment type="caution">
    <text evidence="1">The sequence shown here is derived from an EMBL/GenBank/DDBJ whole genome shotgun (WGS) entry which is preliminary data.</text>
</comment>
<gene>
    <name evidence="1" type="ORF">B2A_12775</name>
</gene>
<dbReference type="AlphaFoldDB" id="T0YFJ8"/>
<protein>
    <submittedName>
        <fullName evidence="1">Uncharacterized protein</fullName>
    </submittedName>
</protein>
<dbReference type="Pfam" id="PF09903">
    <property type="entry name" value="DUF2130"/>
    <property type="match status" value="1"/>
</dbReference>
<name>T0YFJ8_9ZZZZ</name>
<organism evidence="1">
    <name type="scientific">mine drainage metagenome</name>
    <dbReference type="NCBI Taxonomy" id="410659"/>
    <lineage>
        <taxon>unclassified sequences</taxon>
        <taxon>metagenomes</taxon>
        <taxon>ecological metagenomes</taxon>
    </lineage>
</organism>
<sequence>GEVLELDLESVLIAKFPGDEIKAVKNGVRGADLIQVVRNNALQPCGTIVWEAKNAKNWSSAWIAKLKDDQRAARAGLAVLVSTTLPAAIRGFGCLDGVWVSDLASYPALAIALREQLIEVVRARVVSTGVNAKMELLYGYLSGHEFRNRIEAIVEAFTAMQAQIARERRAMEKQSGRASEAG</sequence>
<dbReference type="EMBL" id="AUZZ01009216">
    <property type="protein sequence ID" value="EQD34176.1"/>
    <property type="molecule type" value="Genomic_DNA"/>
</dbReference>
<dbReference type="InterPro" id="IPR019219">
    <property type="entry name" value="DUF2130"/>
</dbReference>
<proteinExistence type="predicted"/>
<feature type="non-terminal residue" evidence="1">
    <location>
        <position position="1"/>
    </location>
</feature>
<evidence type="ECO:0000313" key="1">
    <source>
        <dbReference type="EMBL" id="EQD34176.1"/>
    </source>
</evidence>
<reference evidence="1" key="1">
    <citation type="submission" date="2013-08" db="EMBL/GenBank/DDBJ databases">
        <authorList>
            <person name="Mendez C."/>
            <person name="Richter M."/>
            <person name="Ferrer M."/>
            <person name="Sanchez J."/>
        </authorList>
    </citation>
    <scope>NUCLEOTIDE SEQUENCE</scope>
</reference>
<reference evidence="1" key="2">
    <citation type="journal article" date="2014" name="ISME J.">
        <title>Microbial stratification in low pH oxic and suboxic macroscopic growths along an acid mine drainage.</title>
        <authorList>
            <person name="Mendez-Garcia C."/>
            <person name="Mesa V."/>
            <person name="Sprenger R.R."/>
            <person name="Richter M."/>
            <person name="Diez M.S."/>
            <person name="Solano J."/>
            <person name="Bargiela R."/>
            <person name="Golyshina O.V."/>
            <person name="Manteca A."/>
            <person name="Ramos J.L."/>
            <person name="Gallego J.R."/>
            <person name="Llorente I."/>
            <person name="Martins Dos Santos V.A."/>
            <person name="Jensen O.N."/>
            <person name="Pelaez A.I."/>
            <person name="Sanchez J."/>
            <person name="Ferrer M."/>
        </authorList>
    </citation>
    <scope>NUCLEOTIDE SEQUENCE</scope>
</reference>
<accession>T0YFJ8</accession>